<proteinExistence type="predicted"/>
<sequence>MALNLNIPALQEHPVFIAETRPQRIHQLLQEINSQDPADIATHLHNELETLNRQKVSPSQRTQALDCYRSLIINVTAVLSADYINSTLPLEDKAKSAATACESLWLELGYGYKLVLIDLQNQLIKLRTDKNSALAIQRAMHAIAEYTLVHYQTYLTPPSHVWSDLHQLYFCAAKLGILYTSIPADPIPAQAKSYARLLTSIEDTYKHTLLVSLAQPHHLIQQDISAIADYLAHHIQSARVTAIEPLENSSGAFIINLTSDAPPIPYSKLKSEPNPDSELLLHTIDLIRGIHEDLSKLQNRSTPTNGSIDADANHNDYIELLSYLITNWGISPKRIFNRSAKNGDIDIVAGIDDIHNTIAATPTANMPTNSSNPVAQAYQVTPSHWKILNISATGISIRRYHTAQKNIKVGGLIALKAKHEQQWSIGLVKWANCGTRDRLDIGVQLIAPHADSAMAQTFQHSGHSKILILPEITAMNQAATIIAPRGTYIHGRQLTFTCNQKTVQVSLNRLIERTHEVERIQFNIVN</sequence>
<protein>
    <recommendedName>
        <fullName evidence="3">PilZ domain-containing protein</fullName>
    </recommendedName>
</protein>
<dbReference type="RefSeq" id="WP_135278651.1">
    <property type="nucleotide sequence ID" value="NZ_PQVH01000013.1"/>
</dbReference>
<gene>
    <name evidence="1" type="ORF">C3Y98_11115</name>
</gene>
<dbReference type="Proteomes" id="UP000297706">
    <property type="component" value="Unassembled WGS sequence"/>
</dbReference>
<comment type="caution">
    <text evidence="1">The sequence shown here is derived from an EMBL/GenBank/DDBJ whole genome shotgun (WGS) entry which is preliminary data.</text>
</comment>
<accession>A0A4Y9VPP9</accession>
<evidence type="ECO:0000313" key="1">
    <source>
        <dbReference type="EMBL" id="TFW70409.1"/>
    </source>
</evidence>
<reference evidence="1 2" key="1">
    <citation type="submission" date="2018-02" db="EMBL/GenBank/DDBJ databases">
        <title>A novel lanthanide dependent methylotroph, Methylotenera sp. La3113.</title>
        <authorList>
            <person name="Lv H."/>
            <person name="Tani A."/>
        </authorList>
    </citation>
    <scope>NUCLEOTIDE SEQUENCE [LARGE SCALE GENOMIC DNA]</scope>
    <source>
        <strain evidence="1 2">La3113</strain>
    </source>
</reference>
<dbReference type="OrthoDB" id="9123042at2"/>
<dbReference type="EMBL" id="PQVH01000013">
    <property type="protein sequence ID" value="TFW70409.1"/>
    <property type="molecule type" value="Genomic_DNA"/>
</dbReference>
<evidence type="ECO:0008006" key="3">
    <source>
        <dbReference type="Google" id="ProtNLM"/>
    </source>
</evidence>
<dbReference type="AlphaFoldDB" id="A0A4Y9VPP9"/>
<evidence type="ECO:0000313" key="2">
    <source>
        <dbReference type="Proteomes" id="UP000297706"/>
    </source>
</evidence>
<keyword evidence="2" id="KW-1185">Reference proteome</keyword>
<organism evidence="1 2">
    <name type="scientific">Methylotenera oryzisoli</name>
    <dbReference type="NCBI Taxonomy" id="2080758"/>
    <lineage>
        <taxon>Bacteria</taxon>
        <taxon>Pseudomonadati</taxon>
        <taxon>Pseudomonadota</taxon>
        <taxon>Betaproteobacteria</taxon>
        <taxon>Nitrosomonadales</taxon>
        <taxon>Methylophilaceae</taxon>
        <taxon>Methylotenera</taxon>
    </lineage>
</organism>
<name>A0A4Y9VPP9_9PROT</name>